<gene>
    <name evidence="2" type="ORF">GCM10012287_41710</name>
</gene>
<name>A0ABQ2MLA2_9ACTN</name>
<evidence type="ECO:0000256" key="1">
    <source>
        <dbReference type="SAM" id="SignalP"/>
    </source>
</evidence>
<feature type="chain" id="PRO_5045792075" evidence="1">
    <location>
        <begin position="27"/>
        <end position="86"/>
    </location>
</feature>
<keyword evidence="1" id="KW-0732">Signal</keyword>
<dbReference type="Proteomes" id="UP000631535">
    <property type="component" value="Unassembled WGS sequence"/>
</dbReference>
<feature type="signal peptide" evidence="1">
    <location>
        <begin position="1"/>
        <end position="26"/>
    </location>
</feature>
<comment type="caution">
    <text evidence="2">The sequence shown here is derived from an EMBL/GenBank/DDBJ whole genome shotgun (WGS) entry which is preliminary data.</text>
</comment>
<sequence>MSLMHPARVRTAAGAVAVVALSAVVAGPTPDIGWPAPPVAGHHAGDDIGWPVAPTAEGERAIGWPVPLAAGRRAGDDIGWPVAPAA</sequence>
<organism evidence="2 3">
    <name type="scientific">Streptomyces daqingensis</name>
    <dbReference type="NCBI Taxonomy" id="1472640"/>
    <lineage>
        <taxon>Bacteria</taxon>
        <taxon>Bacillati</taxon>
        <taxon>Actinomycetota</taxon>
        <taxon>Actinomycetes</taxon>
        <taxon>Kitasatosporales</taxon>
        <taxon>Streptomycetaceae</taxon>
        <taxon>Streptomyces</taxon>
    </lineage>
</organism>
<dbReference type="EMBL" id="BMMP01000014">
    <property type="protein sequence ID" value="GGO53934.1"/>
    <property type="molecule type" value="Genomic_DNA"/>
</dbReference>
<accession>A0ABQ2MLA2</accession>
<protein>
    <submittedName>
        <fullName evidence="2">Uncharacterized protein</fullName>
    </submittedName>
</protein>
<proteinExistence type="predicted"/>
<reference evidence="3" key="1">
    <citation type="journal article" date="2019" name="Int. J. Syst. Evol. Microbiol.">
        <title>The Global Catalogue of Microorganisms (GCM) 10K type strain sequencing project: providing services to taxonomists for standard genome sequencing and annotation.</title>
        <authorList>
            <consortium name="The Broad Institute Genomics Platform"/>
            <consortium name="The Broad Institute Genome Sequencing Center for Infectious Disease"/>
            <person name="Wu L."/>
            <person name="Ma J."/>
        </authorList>
    </citation>
    <scope>NUCLEOTIDE SEQUENCE [LARGE SCALE GENOMIC DNA]</scope>
    <source>
        <strain evidence="3">CGMCC 4.7178</strain>
    </source>
</reference>
<evidence type="ECO:0000313" key="3">
    <source>
        <dbReference type="Proteomes" id="UP000631535"/>
    </source>
</evidence>
<evidence type="ECO:0000313" key="2">
    <source>
        <dbReference type="EMBL" id="GGO53934.1"/>
    </source>
</evidence>
<keyword evidence="3" id="KW-1185">Reference proteome</keyword>